<dbReference type="SUPFAM" id="SSF52788">
    <property type="entry name" value="Phosphotyrosine protein phosphatases I"/>
    <property type="match status" value="1"/>
</dbReference>
<gene>
    <name evidence="6" type="ORF">BLIG_00231</name>
</gene>
<evidence type="ECO:0000256" key="1">
    <source>
        <dbReference type="ARBA" id="ARBA00011063"/>
    </source>
</evidence>
<dbReference type="InterPro" id="IPR036196">
    <property type="entry name" value="Ptyr_pPase_sf"/>
</dbReference>
<evidence type="ECO:0000259" key="5">
    <source>
        <dbReference type="SMART" id="SM00226"/>
    </source>
</evidence>
<dbReference type="EMBL" id="DS990238">
    <property type="protein sequence ID" value="EEQ54282.1"/>
    <property type="molecule type" value="Genomic_DNA"/>
</dbReference>
<sequence>MEYMRECSQHLRRDVVMQIMYVCTGNQCRSVMAEYYTRAKLADRGIGLQNDNITVRSAGTLHYPPHPADPMVIDLLKNDGIDANSHSSTPLTTDISRQADLILCFEREQISDLLEQNPLAIRKVFLFNDFVNACKHMHAEGPIAGDTAADRLIEIMDCVPMLRPFLPTALETEDPHRQSREVFERVYAEIKHGVDIMLGAVA</sequence>
<proteinExistence type="inferred from homology"/>
<accession>C5E884</accession>
<feature type="active site" evidence="4">
    <location>
        <position position="29"/>
    </location>
</feature>
<evidence type="ECO:0000256" key="3">
    <source>
        <dbReference type="ARBA" id="ARBA00022912"/>
    </source>
</evidence>
<organism evidence="6">
    <name type="scientific">Bifidobacterium longum subsp. infantis CCUG 52486</name>
    <dbReference type="NCBI Taxonomy" id="537937"/>
    <lineage>
        <taxon>Bacteria</taxon>
        <taxon>Bacillati</taxon>
        <taxon>Actinomycetota</taxon>
        <taxon>Actinomycetes</taxon>
        <taxon>Bifidobacteriales</taxon>
        <taxon>Bifidobacteriaceae</taxon>
        <taxon>Bifidobacterium</taxon>
    </lineage>
</organism>
<keyword evidence="3" id="KW-0904">Protein phosphatase</keyword>
<evidence type="ECO:0000256" key="4">
    <source>
        <dbReference type="PIRSR" id="PIRSR617867-1"/>
    </source>
</evidence>
<dbReference type="Proteomes" id="UP000005084">
    <property type="component" value="Unassembled WGS sequence"/>
</dbReference>
<evidence type="ECO:0000313" key="6">
    <source>
        <dbReference type="EMBL" id="EEQ54282.1"/>
    </source>
</evidence>
<dbReference type="InterPro" id="IPR017867">
    <property type="entry name" value="Tyr_phospatase_low_mol_wt"/>
</dbReference>
<feature type="domain" description="Phosphotyrosine protein phosphatase I" evidence="5">
    <location>
        <begin position="17"/>
        <end position="200"/>
    </location>
</feature>
<dbReference type="AlphaFoldDB" id="C5E884"/>
<keyword evidence="2" id="KW-0378">Hydrolase</keyword>
<feature type="active site" description="Nucleophile" evidence="4">
    <location>
        <position position="23"/>
    </location>
</feature>
<dbReference type="Gene3D" id="3.40.50.2300">
    <property type="match status" value="1"/>
</dbReference>
<dbReference type="PANTHER" id="PTHR11717">
    <property type="entry name" value="LOW MOLECULAR WEIGHT PROTEIN TYROSINE PHOSPHATASE"/>
    <property type="match status" value="1"/>
</dbReference>
<dbReference type="SMART" id="SM00226">
    <property type="entry name" value="LMWPc"/>
    <property type="match status" value="1"/>
</dbReference>
<dbReference type="PRINTS" id="PR00719">
    <property type="entry name" value="LMWPTPASE"/>
</dbReference>
<name>C5E884_BIFLI</name>
<dbReference type="Pfam" id="PF01451">
    <property type="entry name" value="LMWPc"/>
    <property type="match status" value="1"/>
</dbReference>
<reference evidence="6" key="1">
    <citation type="submission" date="2008-08" db="EMBL/GenBank/DDBJ databases">
        <title>Annotation of Bifidobacterium longum subsp. infantis CCUG 52486.</title>
        <authorList>
            <consortium name="The Broad Institute Genome Sequencing Platform"/>
            <person name="Gougoulias C."/>
            <person name="Tuohy K.M."/>
            <person name="Gibson G.R."/>
            <person name="Ward D."/>
            <person name="Mehta T."/>
            <person name="Young S."/>
            <person name="Jaffe D."/>
            <person name="Gnerre S."/>
            <person name="Berlin A."/>
            <person name="Heiman D."/>
            <person name="Hepburn T."/>
            <person name="Shea T."/>
            <person name="Sykes S."/>
            <person name="Alvarado L."/>
            <person name="Kodira C."/>
            <person name="Borodovsky M."/>
            <person name="Lander E."/>
            <person name="Galagan J."/>
            <person name="Nusbaum C."/>
            <person name="Birren B."/>
        </authorList>
    </citation>
    <scope>NUCLEOTIDE SEQUENCE [LARGE SCALE GENOMIC DNA]</scope>
    <source>
        <strain evidence="6">CCUG 52486</strain>
    </source>
</reference>
<dbReference type="InterPro" id="IPR023485">
    <property type="entry name" value="Ptyr_pPase"/>
</dbReference>
<dbReference type="PANTHER" id="PTHR11717:SF31">
    <property type="entry name" value="LOW MOLECULAR WEIGHT PROTEIN-TYROSINE-PHOSPHATASE ETP-RELATED"/>
    <property type="match status" value="1"/>
</dbReference>
<dbReference type="HOGENOM" id="CLU_071415_1_0_11"/>
<dbReference type="InterPro" id="IPR050438">
    <property type="entry name" value="LMW_PTPase"/>
</dbReference>
<protein>
    <submittedName>
        <fullName evidence="6">Low molecular weight phosphotyrosine protein phosphatase</fullName>
    </submittedName>
</protein>
<evidence type="ECO:0000256" key="2">
    <source>
        <dbReference type="ARBA" id="ARBA00022801"/>
    </source>
</evidence>
<dbReference type="GO" id="GO:0004725">
    <property type="term" value="F:protein tyrosine phosphatase activity"/>
    <property type="evidence" value="ECO:0007669"/>
    <property type="project" value="InterPro"/>
</dbReference>
<comment type="similarity">
    <text evidence="1">Belongs to the low molecular weight phosphotyrosine protein phosphatase family.</text>
</comment>